<dbReference type="NCBIfam" id="TIGR00205">
    <property type="entry name" value="fliE"/>
    <property type="match status" value="1"/>
</dbReference>
<keyword evidence="6" id="KW-0969">Cilium</keyword>
<evidence type="ECO:0000256" key="5">
    <source>
        <dbReference type="NCBIfam" id="TIGR00205"/>
    </source>
</evidence>
<evidence type="ECO:0000256" key="3">
    <source>
        <dbReference type="ARBA" id="ARBA00023143"/>
    </source>
</evidence>
<evidence type="ECO:0000256" key="4">
    <source>
        <dbReference type="HAMAP-Rule" id="MF_00724"/>
    </source>
</evidence>
<dbReference type="PANTHER" id="PTHR34653">
    <property type="match status" value="1"/>
</dbReference>
<keyword evidence="7" id="KW-1185">Reference proteome</keyword>
<dbReference type="PRINTS" id="PR01006">
    <property type="entry name" value="FLGHOOKFLIE"/>
</dbReference>
<keyword evidence="6" id="KW-0966">Cell projection</keyword>
<evidence type="ECO:0000256" key="2">
    <source>
        <dbReference type="ARBA" id="ARBA00009272"/>
    </source>
</evidence>
<dbReference type="Pfam" id="PF02049">
    <property type="entry name" value="FliE"/>
    <property type="match status" value="1"/>
</dbReference>
<dbReference type="EMBL" id="WTVH01000014">
    <property type="protein sequence ID" value="NMF93422.1"/>
    <property type="molecule type" value="Genomic_DNA"/>
</dbReference>
<proteinExistence type="inferred from homology"/>
<dbReference type="PANTHER" id="PTHR34653:SF1">
    <property type="entry name" value="FLAGELLAR HOOK-BASAL BODY COMPLEX PROTEIN FLIE"/>
    <property type="match status" value="1"/>
</dbReference>
<comment type="subcellular location">
    <subcellularLocation>
        <location evidence="1 4">Bacterial flagellum basal body</location>
    </subcellularLocation>
</comment>
<gene>
    <name evidence="4 6" type="primary">fliE</name>
    <name evidence="6" type="ORF">GO608_08800</name>
</gene>
<dbReference type="RefSeq" id="WP_169198703.1">
    <property type="nucleotide sequence ID" value="NZ_WTVH02000009.1"/>
</dbReference>
<accession>A0ABX1MZI1</accession>
<keyword evidence="3 4" id="KW-0975">Bacterial flagellum</keyword>
<name>A0ABX1MZI1_9RHOO</name>
<evidence type="ECO:0000256" key="1">
    <source>
        <dbReference type="ARBA" id="ARBA00004117"/>
    </source>
</evidence>
<sequence length="107" mass="11369">MDTRGIEQMIGELRSAAQSAAGKPAAQGAQAAGGVDFAEVLQGALKDVSAAQQEARGMAQEFSTGDPNVNLQDVMVNLQKASLSFQQMVQVRNRLVTAYQDIMNMPV</sequence>
<comment type="similarity">
    <text evidence="2 4">Belongs to the FliE family.</text>
</comment>
<evidence type="ECO:0000313" key="6">
    <source>
        <dbReference type="EMBL" id="NMF93422.1"/>
    </source>
</evidence>
<evidence type="ECO:0000313" key="7">
    <source>
        <dbReference type="Proteomes" id="UP000601990"/>
    </source>
</evidence>
<dbReference type="HAMAP" id="MF_00724">
    <property type="entry name" value="FliE"/>
    <property type="match status" value="1"/>
</dbReference>
<keyword evidence="6" id="KW-0282">Flagellum</keyword>
<protein>
    <recommendedName>
        <fullName evidence="4 5">Flagellar hook-basal body complex protein FliE</fullName>
    </recommendedName>
</protein>
<dbReference type="Proteomes" id="UP000601990">
    <property type="component" value="Unassembled WGS sequence"/>
</dbReference>
<dbReference type="InterPro" id="IPR001624">
    <property type="entry name" value="FliE"/>
</dbReference>
<comment type="caution">
    <text evidence="6">The sequence shown here is derived from an EMBL/GenBank/DDBJ whole genome shotgun (WGS) entry which is preliminary data.</text>
</comment>
<reference evidence="6" key="1">
    <citation type="submission" date="2019-12" db="EMBL/GenBank/DDBJ databases">
        <title>Comparative genomics gives insights into the taxonomy of the Azoarcus-Aromatoleum group and reveals separate origins of nif in the plant-associated Azoarcus and non-plant-associated Aromatoleum sub-groups.</title>
        <authorList>
            <person name="Lafos M."/>
            <person name="Maluk M."/>
            <person name="Batista M."/>
            <person name="Junghare M."/>
            <person name="Carmona M."/>
            <person name="Faoro H."/>
            <person name="Cruz L.M."/>
            <person name="Battistoni F."/>
            <person name="De Souza E."/>
            <person name="Pedrosa F."/>
            <person name="Chen W.-M."/>
            <person name="Poole P.S."/>
            <person name="Dixon R.A."/>
            <person name="James E.K."/>
        </authorList>
    </citation>
    <scope>NUCLEOTIDE SEQUENCE</scope>
    <source>
        <strain evidence="6">U120</strain>
    </source>
</reference>
<organism evidence="6 7">
    <name type="scientific">Aromatoleum buckelii</name>
    <dbReference type="NCBI Taxonomy" id="200254"/>
    <lineage>
        <taxon>Bacteria</taxon>
        <taxon>Pseudomonadati</taxon>
        <taxon>Pseudomonadota</taxon>
        <taxon>Betaproteobacteria</taxon>
        <taxon>Rhodocyclales</taxon>
        <taxon>Rhodocyclaceae</taxon>
        <taxon>Aromatoleum</taxon>
    </lineage>
</organism>